<keyword evidence="2" id="KW-1185">Reference proteome</keyword>
<evidence type="ECO:0000313" key="1">
    <source>
        <dbReference type="EMBL" id="MBO0949506.1"/>
    </source>
</evidence>
<accession>A0ABS3JHL2</accession>
<evidence type="ECO:0008006" key="3">
    <source>
        <dbReference type="Google" id="ProtNLM"/>
    </source>
</evidence>
<dbReference type="RefSeq" id="WP_207329462.1">
    <property type="nucleotide sequence ID" value="NZ_JAFMYW010000003.1"/>
</dbReference>
<dbReference type="EMBL" id="JAFMYW010000003">
    <property type="protein sequence ID" value="MBO0949506.1"/>
    <property type="molecule type" value="Genomic_DNA"/>
</dbReference>
<evidence type="ECO:0000313" key="2">
    <source>
        <dbReference type="Proteomes" id="UP000664628"/>
    </source>
</evidence>
<name>A0ABS3JHL2_9BACT</name>
<organism evidence="1 2">
    <name type="scientific">Fibrella forsythiae</name>
    <dbReference type="NCBI Taxonomy" id="2817061"/>
    <lineage>
        <taxon>Bacteria</taxon>
        <taxon>Pseudomonadati</taxon>
        <taxon>Bacteroidota</taxon>
        <taxon>Cytophagia</taxon>
        <taxon>Cytophagales</taxon>
        <taxon>Spirosomataceae</taxon>
        <taxon>Fibrella</taxon>
    </lineage>
</organism>
<comment type="caution">
    <text evidence="1">The sequence shown here is derived from an EMBL/GenBank/DDBJ whole genome shotgun (WGS) entry which is preliminary data.</text>
</comment>
<protein>
    <recommendedName>
        <fullName evidence="3">DUF4254 domain-containing protein</fullName>
    </recommendedName>
</protein>
<gene>
    <name evidence="1" type="ORF">J2I46_13000</name>
</gene>
<sequence length="185" mass="21786">MPAALSPDLKRAITYLPDKEKDKLLLRLVAKDPILTEKLEYELVENKTTLDYRRKLIRDLTDRTAVLSQDSPAWMMMDMRTVSGYITRHVKVTKDTYGEVDLTIHMLNSFFDNHANLLQRLSSRTEKCAIYVAKRTDAILKKLNKLDPDYYMEFEDDMNRLLRYVYDSAAAHYARQLDTPTDWYH</sequence>
<reference evidence="1 2" key="1">
    <citation type="submission" date="2021-03" db="EMBL/GenBank/DDBJ databases">
        <title>Fibrella sp. HMF5405 genome sequencing and assembly.</title>
        <authorList>
            <person name="Kang H."/>
            <person name="Kim H."/>
            <person name="Bae S."/>
            <person name="Joh K."/>
        </authorList>
    </citation>
    <scope>NUCLEOTIDE SEQUENCE [LARGE SCALE GENOMIC DNA]</scope>
    <source>
        <strain evidence="1 2">HMF5405</strain>
    </source>
</reference>
<proteinExistence type="predicted"/>
<dbReference type="Proteomes" id="UP000664628">
    <property type="component" value="Unassembled WGS sequence"/>
</dbReference>